<evidence type="ECO:0000313" key="15">
    <source>
        <dbReference type="EMBL" id="CAG7673194.1"/>
    </source>
</evidence>
<protein>
    <recommendedName>
        <fullName evidence="14">Fungal lipase-type domain-containing protein</fullName>
    </recommendedName>
</protein>
<accession>A0A8J2J8X8</accession>
<proteinExistence type="predicted"/>
<comment type="caution">
    <text evidence="15">The sequence shown here is derived from an EMBL/GenBank/DDBJ whole genome shotgun (WGS) entry which is preliminary data.</text>
</comment>
<keyword evidence="10 13" id="KW-1133">Transmembrane helix</keyword>
<keyword evidence="3" id="KW-1003">Cell membrane</keyword>
<dbReference type="CDD" id="cd00519">
    <property type="entry name" value="Lipase_3"/>
    <property type="match status" value="1"/>
</dbReference>
<evidence type="ECO:0000256" key="13">
    <source>
        <dbReference type="SAM" id="Phobius"/>
    </source>
</evidence>
<dbReference type="GO" id="GO:0012505">
    <property type="term" value="C:endomembrane system"/>
    <property type="evidence" value="ECO:0007669"/>
    <property type="project" value="UniProtKB-SubCell"/>
</dbReference>
<dbReference type="Pfam" id="PF01764">
    <property type="entry name" value="Lipase_3"/>
    <property type="match status" value="1"/>
</dbReference>
<feature type="transmembrane region" description="Helical" evidence="13">
    <location>
        <begin position="132"/>
        <end position="158"/>
    </location>
</feature>
<name>A0A8J2J8X8_9HEXA</name>
<keyword evidence="16" id="KW-1185">Reference proteome</keyword>
<feature type="transmembrane region" description="Helical" evidence="13">
    <location>
        <begin position="57"/>
        <end position="79"/>
    </location>
</feature>
<evidence type="ECO:0000256" key="7">
    <source>
        <dbReference type="ARBA" id="ARBA00022801"/>
    </source>
</evidence>
<dbReference type="PANTHER" id="PTHR45792:SF8">
    <property type="entry name" value="DIACYLGLYCEROL LIPASE-ALPHA"/>
    <property type="match status" value="1"/>
</dbReference>
<dbReference type="InterPro" id="IPR002921">
    <property type="entry name" value="Fungal_lipase-type"/>
</dbReference>
<feature type="transmembrane region" description="Helical" evidence="13">
    <location>
        <begin position="20"/>
        <end position="41"/>
    </location>
</feature>
<keyword evidence="7" id="KW-0378">Hydrolase</keyword>
<sequence length="718" mass="80659">MPALHLFGRTWRVGSDDFVFPGLIDLLISVIWLIASVIVYWKNDSYMDCSGNQDMRIYVYGVFAILHLIIITSAALVYYSKAGSIMDVEARRHVPLCLYVRILLQAFVISWNTLGSVWAFDGTLSCPMAPEIVTLVVGFIICNWIIVCCEVVGIFIIFDPFGTSQKTLQANENCFPVAGSDSIEFAQLRENRHGKIWSGRLRRYCLSPFTTSSSTKWALNQAGLLLGSSFINIDIVPTDFAAGLILLSLRSRCANKEESALQETLPVSEKTPIVSQPSTQIPLSDLLQQDWRHPRLLPKYHVFAMASYNWPLVCFDSKPNAVGKLCQKSFICGCIPGRKHPLNVEGDSCCFFRTAGVRHVAGFAGIADEDFIHLDFVNKVYGNPFFVVKDEETKTIVISIRGTMSMDDVLTDLSGWPTQIGSEYPPTFKAHNGMLTSAIRVKEKLEALKILPQVLDEHQGYGLVTTGTSLGAGVSAILSILLRKQYPQVKCYAFAPPGGLLTLELAEYTNDFVQSCIYGNDIIPRLGIRTIEKLKYSVLDILKQTKTPKYRILLGGITLLAGIKPKASYCDQVISPDRETETSNRRKSKAQLIVADSEKEEISQQTKNNNCDSMTVLNIQDEEQSLNEDDKLWLPCGDMWPPGRIIYITETVHFRSGHSIKGYKGSSRWRMRWADRKEFKEVIIHERMVWDHLPYRMQKALQVIVDTQLQVGPQPTLN</sequence>
<keyword evidence="9" id="KW-0442">Lipid degradation</keyword>
<evidence type="ECO:0000256" key="10">
    <source>
        <dbReference type="ARBA" id="ARBA00022989"/>
    </source>
</evidence>
<organism evidence="15 16">
    <name type="scientific">Allacma fusca</name>
    <dbReference type="NCBI Taxonomy" id="39272"/>
    <lineage>
        <taxon>Eukaryota</taxon>
        <taxon>Metazoa</taxon>
        <taxon>Ecdysozoa</taxon>
        <taxon>Arthropoda</taxon>
        <taxon>Hexapoda</taxon>
        <taxon>Collembola</taxon>
        <taxon>Symphypleona</taxon>
        <taxon>Sminthuridae</taxon>
        <taxon>Allacma</taxon>
    </lineage>
</organism>
<feature type="domain" description="Fungal lipase-type" evidence="14">
    <location>
        <begin position="397"/>
        <end position="526"/>
    </location>
</feature>
<dbReference type="GO" id="GO:0005886">
    <property type="term" value="C:plasma membrane"/>
    <property type="evidence" value="ECO:0007669"/>
    <property type="project" value="UniProtKB-SubCell"/>
</dbReference>
<evidence type="ECO:0000259" key="14">
    <source>
        <dbReference type="Pfam" id="PF01764"/>
    </source>
</evidence>
<evidence type="ECO:0000313" key="16">
    <source>
        <dbReference type="Proteomes" id="UP000708208"/>
    </source>
</evidence>
<reference evidence="15" key="1">
    <citation type="submission" date="2021-06" db="EMBL/GenBank/DDBJ databases">
        <authorList>
            <person name="Hodson N. C."/>
            <person name="Mongue J. A."/>
            <person name="Jaron S. K."/>
        </authorList>
    </citation>
    <scope>NUCLEOTIDE SEQUENCE</scope>
</reference>
<gene>
    <name evidence="15" type="ORF">AFUS01_LOCUS2253</name>
</gene>
<evidence type="ECO:0000256" key="2">
    <source>
        <dbReference type="ARBA" id="ARBA00004236"/>
    </source>
</evidence>
<keyword evidence="5 13" id="KW-0812">Transmembrane</keyword>
<dbReference type="GO" id="GO:0019369">
    <property type="term" value="P:arachidonate metabolic process"/>
    <property type="evidence" value="ECO:0007669"/>
    <property type="project" value="TreeGrafter"/>
</dbReference>
<keyword evidence="12 13" id="KW-0472">Membrane</keyword>
<evidence type="ECO:0000256" key="9">
    <source>
        <dbReference type="ARBA" id="ARBA00022963"/>
    </source>
</evidence>
<dbReference type="PANTHER" id="PTHR45792">
    <property type="entry name" value="DIACYLGLYCEROL LIPASE HOMOLOG-RELATED"/>
    <property type="match status" value="1"/>
</dbReference>
<evidence type="ECO:0000256" key="6">
    <source>
        <dbReference type="ARBA" id="ARBA00022723"/>
    </source>
</evidence>
<dbReference type="OrthoDB" id="438440at2759"/>
<dbReference type="AlphaFoldDB" id="A0A8J2J8X8"/>
<keyword evidence="6" id="KW-0479">Metal-binding</keyword>
<evidence type="ECO:0000256" key="5">
    <source>
        <dbReference type="ARBA" id="ARBA00022692"/>
    </source>
</evidence>
<evidence type="ECO:0000256" key="1">
    <source>
        <dbReference type="ARBA" id="ARBA00004127"/>
    </source>
</evidence>
<evidence type="ECO:0000256" key="8">
    <source>
        <dbReference type="ARBA" id="ARBA00022837"/>
    </source>
</evidence>
<dbReference type="GO" id="GO:0046872">
    <property type="term" value="F:metal ion binding"/>
    <property type="evidence" value="ECO:0007669"/>
    <property type="project" value="UniProtKB-KW"/>
</dbReference>
<keyword evidence="4" id="KW-0597">Phosphoprotein</keyword>
<keyword evidence="8" id="KW-0106">Calcium</keyword>
<dbReference type="EMBL" id="CAJVCH010012792">
    <property type="protein sequence ID" value="CAG7673194.1"/>
    <property type="molecule type" value="Genomic_DNA"/>
</dbReference>
<evidence type="ECO:0000256" key="4">
    <source>
        <dbReference type="ARBA" id="ARBA00022553"/>
    </source>
</evidence>
<feature type="transmembrane region" description="Helical" evidence="13">
    <location>
        <begin position="99"/>
        <end position="120"/>
    </location>
</feature>
<evidence type="ECO:0000256" key="11">
    <source>
        <dbReference type="ARBA" id="ARBA00023098"/>
    </source>
</evidence>
<keyword evidence="11" id="KW-0443">Lipid metabolism</keyword>
<evidence type="ECO:0000256" key="12">
    <source>
        <dbReference type="ARBA" id="ARBA00023136"/>
    </source>
</evidence>
<dbReference type="Proteomes" id="UP000708208">
    <property type="component" value="Unassembled WGS sequence"/>
</dbReference>
<dbReference type="GO" id="GO:0046340">
    <property type="term" value="P:diacylglycerol catabolic process"/>
    <property type="evidence" value="ECO:0007669"/>
    <property type="project" value="TreeGrafter"/>
</dbReference>
<comment type="subcellular location">
    <subcellularLocation>
        <location evidence="2">Cell membrane</location>
    </subcellularLocation>
    <subcellularLocation>
        <location evidence="1">Endomembrane system</location>
        <topology evidence="1">Multi-pass membrane protein</topology>
    </subcellularLocation>
</comment>
<dbReference type="InterPro" id="IPR052214">
    <property type="entry name" value="DAG_Lipase-Related"/>
</dbReference>
<evidence type="ECO:0000256" key="3">
    <source>
        <dbReference type="ARBA" id="ARBA00022475"/>
    </source>
</evidence>
<dbReference type="GO" id="GO:0016298">
    <property type="term" value="F:lipase activity"/>
    <property type="evidence" value="ECO:0007669"/>
    <property type="project" value="TreeGrafter"/>
</dbReference>